<dbReference type="EMBL" id="BMGK01000007">
    <property type="protein sequence ID" value="GGD94732.1"/>
    <property type="molecule type" value="Genomic_DNA"/>
</dbReference>
<protein>
    <recommendedName>
        <fullName evidence="1">DUF6973 domain-containing protein</fullName>
    </recommendedName>
</protein>
<keyword evidence="3" id="KW-1185">Reference proteome</keyword>
<sequence length="167" mass="19523">MAVWNRIKNLNFKQFFSLAGTFMKRPTYFFPTHRATLKTVQICDRLFKKAHHKNNVTNAFRHALWNVLIAKKCFAKNDSVEKSVEWAKTITDLHEKLAPNDELEMSMDLHNNEIGRKLFAEKQMQNMEEESIIAVLKEKMQTAVKVSSIEEIKGNKSEFVYIEDLIT</sequence>
<comment type="caution">
    <text evidence="2">The sequence shown here is derived from an EMBL/GenBank/DDBJ whole genome shotgun (WGS) entry which is preliminary data.</text>
</comment>
<proteinExistence type="predicted"/>
<evidence type="ECO:0000313" key="2">
    <source>
        <dbReference type="EMBL" id="GGD94732.1"/>
    </source>
</evidence>
<accession>A0A8J2VAI0</accession>
<dbReference type="Pfam" id="PF22322">
    <property type="entry name" value="DUF6973"/>
    <property type="match status" value="1"/>
</dbReference>
<reference evidence="2" key="1">
    <citation type="journal article" date="2014" name="Int. J. Syst. Evol. Microbiol.">
        <title>Complete genome sequence of Corynebacterium casei LMG S-19264T (=DSM 44701T), isolated from a smear-ripened cheese.</title>
        <authorList>
            <consortium name="US DOE Joint Genome Institute (JGI-PGF)"/>
            <person name="Walter F."/>
            <person name="Albersmeier A."/>
            <person name="Kalinowski J."/>
            <person name="Ruckert C."/>
        </authorList>
    </citation>
    <scope>NUCLEOTIDE SEQUENCE</scope>
    <source>
        <strain evidence="2">CGMCC 1.12924</strain>
    </source>
</reference>
<evidence type="ECO:0000313" key="3">
    <source>
        <dbReference type="Proteomes" id="UP000652231"/>
    </source>
</evidence>
<dbReference type="InterPro" id="IPR054246">
    <property type="entry name" value="DUF6973"/>
</dbReference>
<name>A0A8J2VAI0_9FLAO</name>
<evidence type="ECO:0000259" key="1">
    <source>
        <dbReference type="Pfam" id="PF22322"/>
    </source>
</evidence>
<feature type="domain" description="DUF6973" evidence="1">
    <location>
        <begin position="21"/>
        <end position="143"/>
    </location>
</feature>
<dbReference type="Proteomes" id="UP000652231">
    <property type="component" value="Unassembled WGS sequence"/>
</dbReference>
<dbReference type="AlphaFoldDB" id="A0A8J2VAI0"/>
<organism evidence="2 3">
    <name type="scientific">Planktosalinus lacus</name>
    <dbReference type="NCBI Taxonomy" id="1526573"/>
    <lineage>
        <taxon>Bacteria</taxon>
        <taxon>Pseudomonadati</taxon>
        <taxon>Bacteroidota</taxon>
        <taxon>Flavobacteriia</taxon>
        <taxon>Flavobacteriales</taxon>
        <taxon>Flavobacteriaceae</taxon>
        <taxon>Planktosalinus</taxon>
    </lineage>
</organism>
<reference evidence="2" key="2">
    <citation type="submission" date="2020-09" db="EMBL/GenBank/DDBJ databases">
        <authorList>
            <person name="Sun Q."/>
            <person name="Zhou Y."/>
        </authorList>
    </citation>
    <scope>NUCLEOTIDE SEQUENCE</scope>
    <source>
        <strain evidence="2">CGMCC 1.12924</strain>
    </source>
</reference>
<gene>
    <name evidence="2" type="ORF">GCM10011312_18020</name>
</gene>
<dbReference type="RefSeq" id="WP_188441722.1">
    <property type="nucleotide sequence ID" value="NZ_BMGK01000007.1"/>
</dbReference>